<dbReference type="PANTHER" id="PTHR47618:SF1">
    <property type="entry name" value="BIFUNCTIONAL OLIGORIBONUCLEASE AND PAP PHOSPHATASE NRNA"/>
    <property type="match status" value="1"/>
</dbReference>
<dbReference type="Gene3D" id="3.90.1640.10">
    <property type="entry name" value="inorganic pyrophosphatase (n-terminal core)"/>
    <property type="match status" value="1"/>
</dbReference>
<dbReference type="InterPro" id="IPR051319">
    <property type="entry name" value="Oligoribo/pAp-PDE_c-di-AMP_PDE"/>
</dbReference>
<dbReference type="InterPro" id="IPR038763">
    <property type="entry name" value="DHH_sf"/>
</dbReference>
<dbReference type="Gene3D" id="3.10.310.30">
    <property type="match status" value="1"/>
</dbReference>
<accession>A0A933GKH4</accession>
<dbReference type="AlphaFoldDB" id="A0A933GKH4"/>
<organism evidence="2 3">
    <name type="scientific">Tectimicrobiota bacterium</name>
    <dbReference type="NCBI Taxonomy" id="2528274"/>
    <lineage>
        <taxon>Bacteria</taxon>
        <taxon>Pseudomonadati</taxon>
        <taxon>Nitrospinota/Tectimicrobiota group</taxon>
        <taxon>Candidatus Tectimicrobiota</taxon>
    </lineage>
</organism>
<evidence type="ECO:0000259" key="1">
    <source>
        <dbReference type="Pfam" id="PF01368"/>
    </source>
</evidence>
<evidence type="ECO:0000313" key="3">
    <source>
        <dbReference type="Proteomes" id="UP000772181"/>
    </source>
</evidence>
<dbReference type="EMBL" id="JACQWF010000179">
    <property type="protein sequence ID" value="MBI4595522.1"/>
    <property type="molecule type" value="Genomic_DNA"/>
</dbReference>
<name>A0A933GKH4_UNCTE</name>
<protein>
    <submittedName>
        <fullName evidence="2">DHH family phosphoesterase</fullName>
    </submittedName>
</protein>
<proteinExistence type="predicted"/>
<reference evidence="2" key="1">
    <citation type="submission" date="2020-07" db="EMBL/GenBank/DDBJ databases">
        <title>Huge and variable diversity of episymbiotic CPR bacteria and DPANN archaea in groundwater ecosystems.</title>
        <authorList>
            <person name="He C.Y."/>
            <person name="Keren R."/>
            <person name="Whittaker M."/>
            <person name="Farag I.F."/>
            <person name="Doudna J."/>
            <person name="Cate J.H.D."/>
            <person name="Banfield J.F."/>
        </authorList>
    </citation>
    <scope>NUCLEOTIDE SEQUENCE</scope>
    <source>
        <strain evidence="2">NC_groundwater_1482_Ag_S-0.65um_47_24</strain>
    </source>
</reference>
<dbReference type="PANTHER" id="PTHR47618">
    <property type="entry name" value="BIFUNCTIONAL OLIGORIBONUCLEASE AND PAP PHOSPHATASE NRNA"/>
    <property type="match status" value="1"/>
</dbReference>
<evidence type="ECO:0000313" key="2">
    <source>
        <dbReference type="EMBL" id="MBI4595522.1"/>
    </source>
</evidence>
<feature type="domain" description="DDH" evidence="1">
    <location>
        <begin position="29"/>
        <end position="187"/>
    </location>
</feature>
<dbReference type="InterPro" id="IPR001667">
    <property type="entry name" value="DDH_dom"/>
</dbReference>
<dbReference type="Pfam" id="PF01368">
    <property type="entry name" value="DHH"/>
    <property type="match status" value="1"/>
</dbReference>
<gene>
    <name evidence="2" type="ORF">HY730_03985</name>
</gene>
<comment type="caution">
    <text evidence="2">The sequence shown here is derived from an EMBL/GenBank/DDBJ whole genome shotgun (WGS) entry which is preliminary data.</text>
</comment>
<sequence length="382" mass="43460">MNSLELSNLKAFTVKFIDILEELKREKKQILIVMHNLLDGDAFGSSVAFCLLMRQLGIETILAGLPFVPEKFRFLAHRNDIPFYETFPIARRKLHDIEGEIRSKCLAVVALDSAAPSQIPAEIHSLVGDIPYRVSIDHHVGEGVDLPFPGTLLLVQDLSSTCHVLFNLAREMGLDIDPEVSLALYIGAVADLRKNDITEQSPLFPHELINFSEMNMSKTGYSLRRLVRELFSLDPWEKYLLNYTLDHCLTSSQIISAKITRDNMNLAKLKTNSMQNPKMPFFEFHIRLRHRFRRFGKHFKMAVIFDYILGKASLSLLSKETAIDMSKISAELLGGGGHRNRAGFSIKAAREKCQEWTNHNGKINEDELMVLIVDYLEKTLFP</sequence>
<dbReference type="Proteomes" id="UP000772181">
    <property type="component" value="Unassembled WGS sequence"/>
</dbReference>
<dbReference type="SUPFAM" id="SSF64182">
    <property type="entry name" value="DHH phosphoesterases"/>
    <property type="match status" value="1"/>
</dbReference>